<organism evidence="1 2">
    <name type="scientific">Eretmocerus hayati</name>
    <dbReference type="NCBI Taxonomy" id="131215"/>
    <lineage>
        <taxon>Eukaryota</taxon>
        <taxon>Metazoa</taxon>
        <taxon>Ecdysozoa</taxon>
        <taxon>Arthropoda</taxon>
        <taxon>Hexapoda</taxon>
        <taxon>Insecta</taxon>
        <taxon>Pterygota</taxon>
        <taxon>Neoptera</taxon>
        <taxon>Endopterygota</taxon>
        <taxon>Hymenoptera</taxon>
        <taxon>Apocrita</taxon>
        <taxon>Proctotrupomorpha</taxon>
        <taxon>Chalcidoidea</taxon>
        <taxon>Aphelinidae</taxon>
        <taxon>Aphelininae</taxon>
        <taxon>Eretmocerus</taxon>
    </lineage>
</organism>
<comment type="caution">
    <text evidence="1">The sequence shown here is derived from an EMBL/GenBank/DDBJ whole genome shotgun (WGS) entry which is preliminary data.</text>
</comment>
<keyword evidence="2" id="KW-1185">Reference proteome</keyword>
<dbReference type="EMBL" id="CM056741">
    <property type="protein sequence ID" value="KAJ8681803.1"/>
    <property type="molecule type" value="Genomic_DNA"/>
</dbReference>
<gene>
    <name evidence="1" type="ORF">QAD02_017595</name>
</gene>
<sequence>MDSLTPGTGDLPTKERKTRSDKWVKYNFTEVRDVKEVRSKSGKLRISSKVAAARCGVCSAELAGHTDSNLSAHRANCPPRIPLADLSTNATGPVVHTASPRRPPAQIVPSVNLHPGAHPLQCNDTTSPSSNKITQKRQRRKNQYTPMQQHVNLLKFAVRFNIEFADLDCRASREFIKSLHPTYSIPPVVELQSDVIDEALSELSELQDTLRYKNFIIVLGIDPQNSEKAYHHSPNLKWLFSYAVSCDSDYVYIDSRNVDSEIDLKVVVRKFCDDSVNKANCKFKISTKYLMHEGLGSLIDGDEARRTINYHTFHSLRDIFCKLSKLTESQVETLEDETVQNYNLSLQKLMASTKDPSYTLANAFQDFYDLYDAGMDDLLYKFLWDNAPPGDNAFFSAYGNYKEKRDVFRTLALWCSESNRVLDQS</sequence>
<accession>A0ACC2PEA8</accession>
<name>A0ACC2PEA8_9HYME</name>
<evidence type="ECO:0000313" key="2">
    <source>
        <dbReference type="Proteomes" id="UP001239111"/>
    </source>
</evidence>
<evidence type="ECO:0000313" key="1">
    <source>
        <dbReference type="EMBL" id="KAJ8681803.1"/>
    </source>
</evidence>
<protein>
    <submittedName>
        <fullName evidence="1">Uncharacterized protein</fullName>
    </submittedName>
</protein>
<reference evidence="1" key="1">
    <citation type="submission" date="2023-04" db="EMBL/GenBank/DDBJ databases">
        <title>A chromosome-level genome assembly of the parasitoid wasp Eretmocerus hayati.</title>
        <authorList>
            <person name="Zhong Y."/>
            <person name="Liu S."/>
            <person name="Liu Y."/>
        </authorList>
    </citation>
    <scope>NUCLEOTIDE SEQUENCE</scope>
    <source>
        <strain evidence="1">ZJU_SS_LIU_2023</strain>
    </source>
</reference>
<proteinExistence type="predicted"/>
<dbReference type="Proteomes" id="UP001239111">
    <property type="component" value="Chromosome 1"/>
</dbReference>